<keyword evidence="1" id="KW-1133">Transmembrane helix</keyword>
<feature type="transmembrane region" description="Helical" evidence="1">
    <location>
        <begin position="159"/>
        <end position="182"/>
    </location>
</feature>
<keyword evidence="1" id="KW-0812">Transmembrane</keyword>
<sequence>MKAQMNNLGVKTLQLLNWVFFVVMIAANYLAVALPLNHKTTGQLSDQYPNLFVPAPITFSIWGVIYLLLFWFCVKQSKSMFQRNVDPATGETVRSIGLGFVTTCFLNASWICLWHFEYIAISVVVMVLLLAQLVQINRKIDGIAPALTLGSRVALKAPFGMYLGWICIATIANVTAYLVSWGWTENEVSWASTMVVIGAIVTGIALNLLRNGYLSLSVLWAFTGILIARHQAAEYHRILVWATVFAMLLVVGALAIELLRSLFRKTIIRPFPPQQRTYISQVETSQ</sequence>
<dbReference type="RefSeq" id="WP_183976522.1">
    <property type="nucleotide sequence ID" value="NZ_JACIBY010000008.1"/>
</dbReference>
<name>A0A7W5ZPY3_9BACT</name>
<accession>A0A7W5ZPY3</accession>
<proteinExistence type="predicted"/>
<feature type="transmembrane region" description="Helical" evidence="1">
    <location>
        <begin position="213"/>
        <end position="232"/>
    </location>
</feature>
<dbReference type="AlphaFoldDB" id="A0A7W5ZPY3"/>
<evidence type="ECO:0008006" key="4">
    <source>
        <dbReference type="Google" id="ProtNLM"/>
    </source>
</evidence>
<feature type="transmembrane region" description="Helical" evidence="1">
    <location>
        <begin position="95"/>
        <end position="113"/>
    </location>
</feature>
<comment type="caution">
    <text evidence="2">The sequence shown here is derived from an EMBL/GenBank/DDBJ whole genome shotgun (WGS) entry which is preliminary data.</text>
</comment>
<dbReference type="Proteomes" id="UP000541352">
    <property type="component" value="Unassembled WGS sequence"/>
</dbReference>
<dbReference type="PANTHER" id="PTHR33802:SF1">
    <property type="entry name" value="XK-RELATED PROTEIN"/>
    <property type="match status" value="1"/>
</dbReference>
<organism evidence="2 3">
    <name type="scientific">Runella defluvii</name>
    <dbReference type="NCBI Taxonomy" id="370973"/>
    <lineage>
        <taxon>Bacteria</taxon>
        <taxon>Pseudomonadati</taxon>
        <taxon>Bacteroidota</taxon>
        <taxon>Cytophagia</taxon>
        <taxon>Cytophagales</taxon>
        <taxon>Spirosomataceae</taxon>
        <taxon>Runella</taxon>
    </lineage>
</organism>
<feature type="transmembrane region" description="Helical" evidence="1">
    <location>
        <begin position="238"/>
        <end position="259"/>
    </location>
</feature>
<dbReference type="EMBL" id="JACIBY010000008">
    <property type="protein sequence ID" value="MBB3839891.1"/>
    <property type="molecule type" value="Genomic_DNA"/>
</dbReference>
<protein>
    <recommendedName>
        <fullName evidence="4">Tryptophan-rich sensory protein</fullName>
    </recommendedName>
</protein>
<reference evidence="2 3" key="1">
    <citation type="submission" date="2020-08" db="EMBL/GenBank/DDBJ databases">
        <title>Genomic Encyclopedia of Type Strains, Phase IV (KMG-IV): sequencing the most valuable type-strain genomes for metagenomic binning, comparative biology and taxonomic classification.</title>
        <authorList>
            <person name="Goeker M."/>
        </authorList>
    </citation>
    <scope>NUCLEOTIDE SEQUENCE [LARGE SCALE GENOMIC DNA]</scope>
    <source>
        <strain evidence="2 3">DSM 17976</strain>
    </source>
</reference>
<feature type="transmembrane region" description="Helical" evidence="1">
    <location>
        <begin position="51"/>
        <end position="74"/>
    </location>
</feature>
<keyword evidence="3" id="KW-1185">Reference proteome</keyword>
<feature type="transmembrane region" description="Helical" evidence="1">
    <location>
        <begin position="119"/>
        <end position="138"/>
    </location>
</feature>
<evidence type="ECO:0000256" key="1">
    <source>
        <dbReference type="SAM" id="Phobius"/>
    </source>
</evidence>
<gene>
    <name evidence="2" type="ORF">FHS57_003902</name>
</gene>
<feature type="transmembrane region" description="Helical" evidence="1">
    <location>
        <begin position="188"/>
        <end position="206"/>
    </location>
</feature>
<feature type="transmembrane region" description="Helical" evidence="1">
    <location>
        <begin position="12"/>
        <end position="31"/>
    </location>
</feature>
<evidence type="ECO:0000313" key="2">
    <source>
        <dbReference type="EMBL" id="MBB3839891.1"/>
    </source>
</evidence>
<evidence type="ECO:0000313" key="3">
    <source>
        <dbReference type="Proteomes" id="UP000541352"/>
    </source>
</evidence>
<dbReference type="PANTHER" id="PTHR33802">
    <property type="entry name" value="SI:CH211-161H7.5-RELATED"/>
    <property type="match status" value="1"/>
</dbReference>
<keyword evidence="1" id="KW-0472">Membrane</keyword>